<dbReference type="Proteomes" id="UP000029121">
    <property type="component" value="Unassembled WGS sequence"/>
</dbReference>
<accession>R0HWP8</accession>
<dbReference type="InterPro" id="IPR057136">
    <property type="entry name" value="At2g35280_TPR_dom"/>
</dbReference>
<dbReference type="Gene3D" id="1.25.40.10">
    <property type="entry name" value="Tetratricopeptide repeat domain"/>
    <property type="match status" value="1"/>
</dbReference>
<gene>
    <name evidence="2" type="ORF">CARUB_v10021793mg</name>
</gene>
<feature type="non-terminal residue" evidence="2">
    <location>
        <position position="232"/>
    </location>
</feature>
<dbReference type="InterPro" id="IPR036047">
    <property type="entry name" value="F-box-like_dom_sf"/>
</dbReference>
<keyword evidence="3" id="KW-1185">Reference proteome</keyword>
<dbReference type="STRING" id="81985.R0HWP8"/>
<dbReference type="EMBL" id="KB870806">
    <property type="protein sequence ID" value="EOA34279.1"/>
    <property type="molecule type" value="Genomic_DNA"/>
</dbReference>
<name>R0HWP8_9BRAS</name>
<dbReference type="Pfam" id="PF23310">
    <property type="entry name" value="TPR_27"/>
    <property type="match status" value="1"/>
</dbReference>
<dbReference type="SUPFAM" id="SSF81901">
    <property type="entry name" value="HCP-like"/>
    <property type="match status" value="1"/>
</dbReference>
<dbReference type="SUPFAM" id="SSF81383">
    <property type="entry name" value="F-box domain"/>
    <property type="match status" value="1"/>
</dbReference>
<feature type="domain" description="F-box" evidence="1">
    <location>
        <begin position="13"/>
        <end position="62"/>
    </location>
</feature>
<organism evidence="2 3">
    <name type="scientific">Capsella rubella</name>
    <dbReference type="NCBI Taxonomy" id="81985"/>
    <lineage>
        <taxon>Eukaryota</taxon>
        <taxon>Viridiplantae</taxon>
        <taxon>Streptophyta</taxon>
        <taxon>Embryophyta</taxon>
        <taxon>Tracheophyta</taxon>
        <taxon>Spermatophyta</taxon>
        <taxon>Magnoliopsida</taxon>
        <taxon>eudicotyledons</taxon>
        <taxon>Gunneridae</taxon>
        <taxon>Pentapetalae</taxon>
        <taxon>rosids</taxon>
        <taxon>malvids</taxon>
        <taxon>Brassicales</taxon>
        <taxon>Brassicaceae</taxon>
        <taxon>Camelineae</taxon>
        <taxon>Capsella</taxon>
    </lineage>
</organism>
<dbReference type="PANTHER" id="PTHR33784:SF10">
    <property type="entry name" value="F-BOX PROTEIN"/>
    <property type="match status" value="1"/>
</dbReference>
<dbReference type="PANTHER" id="PTHR33784">
    <property type="entry name" value="OS05G0482100 PROTEIN"/>
    <property type="match status" value="1"/>
</dbReference>
<reference evidence="3" key="1">
    <citation type="journal article" date="2013" name="Nat. Genet.">
        <title>The Capsella rubella genome and the genomic consequences of rapid mating system evolution.</title>
        <authorList>
            <person name="Slotte T."/>
            <person name="Hazzouri K.M."/>
            <person name="Agren J.A."/>
            <person name="Koenig D."/>
            <person name="Maumus F."/>
            <person name="Guo Y.L."/>
            <person name="Steige K."/>
            <person name="Platts A.E."/>
            <person name="Escobar J.S."/>
            <person name="Newman L.K."/>
            <person name="Wang W."/>
            <person name="Mandakova T."/>
            <person name="Vello E."/>
            <person name="Smith L.M."/>
            <person name="Henz S.R."/>
            <person name="Steffen J."/>
            <person name="Takuno S."/>
            <person name="Brandvain Y."/>
            <person name="Coop G."/>
            <person name="Andolfatto P."/>
            <person name="Hu T.T."/>
            <person name="Blanchette M."/>
            <person name="Clark R.M."/>
            <person name="Quesneville H."/>
            <person name="Nordborg M."/>
            <person name="Gaut B.S."/>
            <person name="Lysak M.A."/>
            <person name="Jenkins J."/>
            <person name="Grimwood J."/>
            <person name="Chapman J."/>
            <person name="Prochnik S."/>
            <person name="Shu S."/>
            <person name="Rokhsar D."/>
            <person name="Schmutz J."/>
            <person name="Weigel D."/>
            <person name="Wright S.I."/>
        </authorList>
    </citation>
    <scope>NUCLEOTIDE SEQUENCE [LARGE SCALE GENOMIC DNA]</scope>
    <source>
        <strain evidence="3">cv. Monte Gargano</strain>
    </source>
</reference>
<dbReference type="Pfam" id="PF00646">
    <property type="entry name" value="F-box"/>
    <property type="match status" value="1"/>
</dbReference>
<evidence type="ECO:0000259" key="1">
    <source>
        <dbReference type="PROSITE" id="PS50181"/>
    </source>
</evidence>
<dbReference type="KEGG" id="crb:17896496"/>
<evidence type="ECO:0000313" key="2">
    <source>
        <dbReference type="EMBL" id="EOA34279.1"/>
    </source>
</evidence>
<dbReference type="InterPro" id="IPR001810">
    <property type="entry name" value="F-box_dom"/>
</dbReference>
<dbReference type="PROSITE" id="PS50181">
    <property type="entry name" value="FBOX"/>
    <property type="match status" value="1"/>
</dbReference>
<proteinExistence type="predicted"/>
<dbReference type="InterPro" id="IPR040338">
    <property type="entry name" value="At1g67623-like"/>
</dbReference>
<dbReference type="OrthoDB" id="1064716at2759"/>
<dbReference type="AlphaFoldDB" id="R0HWP8"/>
<sequence>MVSSSRSSSGKTRIRLDSLPDDLLVEISSNIAASSLSGVRNLRLVSKPFRHVCDNRYVIGRLSLQETPLFPWHHNRRRFYNFFKRCCKNGNPEALYRTGFIYYFLDNRKRRGLKYLAEAAEKGSKEAKYVYGMILICRKGKTKQKGFKILSSFIKPLMSTTIEELVDLRYKIRQFRDIVWDHANPVMEVLKTAYVREECGCDGKTMAFLTRNRGWHTHGEDDLMNTSSACEF</sequence>
<evidence type="ECO:0000313" key="3">
    <source>
        <dbReference type="Proteomes" id="UP000029121"/>
    </source>
</evidence>
<dbReference type="InterPro" id="IPR011990">
    <property type="entry name" value="TPR-like_helical_dom_sf"/>
</dbReference>
<dbReference type="eggNOG" id="KOG0851">
    <property type="taxonomic scope" value="Eukaryota"/>
</dbReference>
<protein>
    <recommendedName>
        <fullName evidence="1">F-box domain-containing protein</fullName>
    </recommendedName>
</protein>